<keyword evidence="2 6" id="KW-0645">Protease</keyword>
<gene>
    <name evidence="8" type="ORF">PCL_11826</name>
</gene>
<dbReference type="InterPro" id="IPR001461">
    <property type="entry name" value="Aspartic_peptidase_A1"/>
</dbReference>
<dbReference type="PROSITE" id="PS00141">
    <property type="entry name" value="ASP_PROTEASE"/>
    <property type="match status" value="1"/>
</dbReference>
<dbReference type="FunFam" id="2.40.70.10:FF:000024">
    <property type="entry name" value="Endothiapepsin"/>
    <property type="match status" value="1"/>
</dbReference>
<dbReference type="InterPro" id="IPR033121">
    <property type="entry name" value="PEPTIDASE_A1"/>
</dbReference>
<keyword evidence="4 6" id="KW-0378">Hydrolase</keyword>
<dbReference type="CDD" id="cd06097">
    <property type="entry name" value="Aspergillopepsin_like"/>
    <property type="match status" value="1"/>
</dbReference>
<dbReference type="InterPro" id="IPR034163">
    <property type="entry name" value="Aspergillopepsin-like_cat_dom"/>
</dbReference>
<dbReference type="FunFam" id="2.40.70.10:FF:000026">
    <property type="entry name" value="Endothiapepsin"/>
    <property type="match status" value="1"/>
</dbReference>
<dbReference type="SUPFAM" id="SSF50630">
    <property type="entry name" value="Acid proteases"/>
    <property type="match status" value="1"/>
</dbReference>
<accession>A0A2U3EB64</accession>
<keyword evidence="3 6" id="KW-0064">Aspartyl protease</keyword>
<dbReference type="Pfam" id="PF00026">
    <property type="entry name" value="Asp"/>
    <property type="match status" value="1"/>
</dbReference>
<feature type="active site" evidence="5">
    <location>
        <position position="163"/>
    </location>
</feature>
<name>A0A2U3EB64_PURLI</name>
<evidence type="ECO:0000313" key="8">
    <source>
        <dbReference type="EMBL" id="PWI71732.1"/>
    </source>
</evidence>
<evidence type="ECO:0000256" key="6">
    <source>
        <dbReference type="RuleBase" id="RU000454"/>
    </source>
</evidence>
<dbReference type="InterPro" id="IPR021109">
    <property type="entry name" value="Peptidase_aspartic_dom_sf"/>
</dbReference>
<dbReference type="EMBL" id="LCWV01000007">
    <property type="protein sequence ID" value="PWI71732.1"/>
    <property type="molecule type" value="Genomic_DNA"/>
</dbReference>
<dbReference type="PANTHER" id="PTHR47966:SF2">
    <property type="entry name" value="ASPERGILLOPEPSIN-1-RELATED"/>
    <property type="match status" value="1"/>
</dbReference>
<evidence type="ECO:0000256" key="4">
    <source>
        <dbReference type="ARBA" id="ARBA00022801"/>
    </source>
</evidence>
<evidence type="ECO:0000256" key="1">
    <source>
        <dbReference type="ARBA" id="ARBA00007447"/>
    </source>
</evidence>
<evidence type="ECO:0000256" key="5">
    <source>
        <dbReference type="PIRSR" id="PIRSR601461-1"/>
    </source>
</evidence>
<reference evidence="8 9" key="1">
    <citation type="journal article" date="2016" name="Front. Microbiol.">
        <title>Genome and transcriptome sequences reveal the specific parasitism of the nematophagous Purpureocillium lilacinum 36-1.</title>
        <authorList>
            <person name="Xie J."/>
            <person name="Li S."/>
            <person name="Mo C."/>
            <person name="Xiao X."/>
            <person name="Peng D."/>
            <person name="Wang G."/>
            <person name="Xiao Y."/>
        </authorList>
    </citation>
    <scope>NUCLEOTIDE SEQUENCE [LARGE SCALE GENOMIC DNA]</scope>
    <source>
        <strain evidence="8 9">36-1</strain>
    </source>
</reference>
<organism evidence="8 9">
    <name type="scientific">Purpureocillium lilacinum</name>
    <name type="common">Paecilomyces lilacinus</name>
    <dbReference type="NCBI Taxonomy" id="33203"/>
    <lineage>
        <taxon>Eukaryota</taxon>
        <taxon>Fungi</taxon>
        <taxon>Dikarya</taxon>
        <taxon>Ascomycota</taxon>
        <taxon>Pezizomycotina</taxon>
        <taxon>Sordariomycetes</taxon>
        <taxon>Hypocreomycetidae</taxon>
        <taxon>Hypocreales</taxon>
        <taxon>Ophiocordycipitaceae</taxon>
        <taxon>Purpureocillium</taxon>
    </lineage>
</organism>
<dbReference type="InterPro" id="IPR001969">
    <property type="entry name" value="Aspartic_peptidase_AS"/>
</dbReference>
<dbReference type="PRINTS" id="PR00792">
    <property type="entry name" value="PEPSIN"/>
</dbReference>
<feature type="active site" evidence="5">
    <location>
        <position position="347"/>
    </location>
</feature>
<evidence type="ECO:0000256" key="2">
    <source>
        <dbReference type="ARBA" id="ARBA00022670"/>
    </source>
</evidence>
<evidence type="ECO:0000256" key="3">
    <source>
        <dbReference type="ARBA" id="ARBA00022750"/>
    </source>
</evidence>
<evidence type="ECO:0000313" key="9">
    <source>
        <dbReference type="Proteomes" id="UP000245956"/>
    </source>
</evidence>
<protein>
    <submittedName>
        <fullName evidence="8">Secreted aspartic proteinase</fullName>
    </submittedName>
</protein>
<comment type="similarity">
    <text evidence="1 6">Belongs to the peptidase A1 family.</text>
</comment>
<dbReference type="PROSITE" id="PS51767">
    <property type="entry name" value="PEPTIDASE_A1"/>
    <property type="match status" value="1"/>
</dbReference>
<comment type="caution">
    <text evidence="8">The sequence shown here is derived from an EMBL/GenBank/DDBJ whole genome shotgun (WGS) entry which is preliminary data.</text>
</comment>
<proteinExistence type="inferred from homology"/>
<dbReference type="AlphaFoldDB" id="A0A2U3EB64"/>
<dbReference type="GO" id="GO:0004190">
    <property type="term" value="F:aspartic-type endopeptidase activity"/>
    <property type="evidence" value="ECO:0007669"/>
    <property type="project" value="UniProtKB-KW"/>
</dbReference>
<feature type="domain" description="Peptidase A1" evidence="7">
    <location>
        <begin position="145"/>
        <end position="455"/>
    </location>
</feature>
<dbReference type="Gene3D" id="2.40.70.10">
    <property type="entry name" value="Acid Proteases"/>
    <property type="match status" value="2"/>
</dbReference>
<evidence type="ECO:0000259" key="7">
    <source>
        <dbReference type="PROSITE" id="PS51767"/>
    </source>
</evidence>
<sequence>MSAELPTIERVSNPIVRSTVRPSVVKQATFITSAQQQGPKLAFDYTTPLIGFLTSKMQSFGAFLVSLVAFSGLAAARPTEPTGTFSVATTQNRHYKPNGPLALAKAYHKFNKPLPKKLAKAVDRLSRRQSTGSVVAKPQDYDIEYLSPVQIGTPAQTVYLDFDTGSSDLWVFSSETPTNQVKGQATYKPGSSTSAKKLSGASWSIQYGDGSTSSGDVWTDTVTIGGLSVKNIAVENAKKVSRSFSDNPACSGLLGLAFSKLNTVRPTRQKTFFDMAMPNLKEHLFTANLNYHADGTYNFGYIDSAEHKGPIVYTKVDNSQGWWTFTSPGYAVGDEDLNSESMTGIADTGTTLLLLPDDVVTAYYDKIQGSSFDDNNGGYVFPCNAAAPDFKFGVEDSSITIPGKYINYAPIDESGETCFGGLQSSSGIGINIFGDIALKPALVVFDGGNNRLGWAQK</sequence>
<dbReference type="Proteomes" id="UP000245956">
    <property type="component" value="Unassembled WGS sequence"/>
</dbReference>
<dbReference type="GO" id="GO:0006508">
    <property type="term" value="P:proteolysis"/>
    <property type="evidence" value="ECO:0007669"/>
    <property type="project" value="UniProtKB-KW"/>
</dbReference>
<dbReference type="PANTHER" id="PTHR47966">
    <property type="entry name" value="BETA-SITE APP-CLEAVING ENZYME, ISOFORM A-RELATED"/>
    <property type="match status" value="1"/>
</dbReference>